<dbReference type="GO" id="GO:0004558">
    <property type="term" value="F:alpha-1,4-glucosidase activity"/>
    <property type="evidence" value="ECO:0000318"/>
    <property type="project" value="GO_Central"/>
</dbReference>
<dbReference type="CDD" id="cd00111">
    <property type="entry name" value="Trefoil"/>
    <property type="match status" value="2"/>
</dbReference>
<dbReference type="eggNOG" id="KOG1065">
    <property type="taxonomic scope" value="Eukaryota"/>
</dbReference>
<feature type="region of interest" description="Disordered" evidence="9">
    <location>
        <begin position="18"/>
        <end position="61"/>
    </location>
</feature>
<dbReference type="InterPro" id="IPR013780">
    <property type="entry name" value="Glyco_hydro_b"/>
</dbReference>
<dbReference type="SUPFAM" id="SSF51445">
    <property type="entry name" value="(Trans)glycosidases"/>
    <property type="match status" value="2"/>
</dbReference>
<dbReference type="KEGG" id="tad:TRIADDRAFT_37758"/>
<dbReference type="Gene3D" id="4.10.110.10">
    <property type="entry name" value="Spasmolytic Protein, domain 1"/>
    <property type="match status" value="2"/>
</dbReference>
<comment type="subcellular location">
    <subcellularLocation>
        <location evidence="1">Membrane</location>
    </subcellularLocation>
</comment>
<keyword evidence="12" id="KW-1185">Reference proteome</keyword>
<name>B3RWC2_TRIAD</name>
<dbReference type="SUPFAM" id="SSF51011">
    <property type="entry name" value="Glycosyl hydrolase domain"/>
    <property type="match status" value="2"/>
</dbReference>
<keyword evidence="7" id="KW-0326">Glycosidase</keyword>
<dbReference type="PANTHER" id="PTHR22762:SF133">
    <property type="entry name" value="P-TYPE DOMAIN-CONTAINING PROTEIN"/>
    <property type="match status" value="1"/>
</dbReference>
<dbReference type="CTD" id="6754210"/>
<keyword evidence="6" id="KW-0325">Glycoprotein</keyword>
<dbReference type="Gene3D" id="2.60.40.1180">
    <property type="entry name" value="Golgi alpha-mannosidase II"/>
    <property type="match status" value="4"/>
</dbReference>
<dbReference type="InterPro" id="IPR044913">
    <property type="entry name" value="P_trefoil_dom_sf"/>
</dbReference>
<dbReference type="InterPro" id="IPR011013">
    <property type="entry name" value="Gal_mutarotase_sf_dom"/>
</dbReference>
<feature type="domain" description="P-type" evidence="10">
    <location>
        <begin position="68"/>
        <end position="115"/>
    </location>
</feature>
<dbReference type="GO" id="GO:0030246">
    <property type="term" value="F:carbohydrate binding"/>
    <property type="evidence" value="ECO:0007669"/>
    <property type="project" value="InterPro"/>
</dbReference>
<comment type="caution">
    <text evidence="8">Lacks conserved residue(s) required for the propagation of feature annotation.</text>
</comment>
<dbReference type="InterPro" id="IPR000519">
    <property type="entry name" value="P_trefoil_dom"/>
</dbReference>
<dbReference type="Proteomes" id="UP000009022">
    <property type="component" value="Unassembled WGS sequence"/>
</dbReference>
<keyword evidence="5" id="KW-1015">Disulfide bond</keyword>
<evidence type="ECO:0000256" key="4">
    <source>
        <dbReference type="ARBA" id="ARBA00023136"/>
    </source>
</evidence>
<dbReference type="InterPro" id="IPR017853">
    <property type="entry name" value="GH"/>
</dbReference>
<dbReference type="HOGENOM" id="CLU_000631_3_1_1"/>
<gene>
    <name evidence="11" type="ORF">TRIADDRAFT_37758</name>
</gene>
<evidence type="ECO:0000259" key="10">
    <source>
        <dbReference type="PROSITE" id="PS51448"/>
    </source>
</evidence>
<evidence type="ECO:0000256" key="2">
    <source>
        <dbReference type="ARBA" id="ARBA00007806"/>
    </source>
</evidence>
<dbReference type="InParanoid" id="B3RWC2"/>
<dbReference type="FunFam" id="2.60.40.1180:FF:000001">
    <property type="entry name" value="Maltase-glucoamylase, intestinal"/>
    <property type="match status" value="2"/>
</dbReference>
<accession>B3RWC2</accession>
<dbReference type="InterPro" id="IPR030458">
    <property type="entry name" value="Glyco_hydro_31_AS"/>
</dbReference>
<dbReference type="SUPFAM" id="SSF57492">
    <property type="entry name" value="Trefoil"/>
    <property type="match status" value="1"/>
</dbReference>
<evidence type="ECO:0000256" key="7">
    <source>
        <dbReference type="ARBA" id="ARBA00023295"/>
    </source>
</evidence>
<dbReference type="GO" id="GO:0005975">
    <property type="term" value="P:carbohydrate metabolic process"/>
    <property type="evidence" value="ECO:0007669"/>
    <property type="project" value="InterPro"/>
</dbReference>
<dbReference type="GeneID" id="6754210"/>
<dbReference type="EMBL" id="DS985245">
    <property type="protein sequence ID" value="EDV25107.1"/>
    <property type="molecule type" value="Genomic_DNA"/>
</dbReference>
<comment type="similarity">
    <text evidence="2">Belongs to the glycosyl hydrolase 31 family.</text>
</comment>
<evidence type="ECO:0000256" key="8">
    <source>
        <dbReference type="PROSITE-ProRule" id="PRU00779"/>
    </source>
</evidence>
<evidence type="ECO:0000256" key="3">
    <source>
        <dbReference type="ARBA" id="ARBA00022801"/>
    </source>
</evidence>
<feature type="compositionally biased region" description="Low complexity" evidence="9">
    <location>
        <begin position="21"/>
        <end position="61"/>
    </location>
</feature>
<organism evidence="11 12">
    <name type="scientific">Trichoplax adhaerens</name>
    <name type="common">Trichoplax reptans</name>
    <dbReference type="NCBI Taxonomy" id="10228"/>
    <lineage>
        <taxon>Eukaryota</taxon>
        <taxon>Metazoa</taxon>
        <taxon>Placozoa</taxon>
        <taxon>Uniplacotomia</taxon>
        <taxon>Trichoplacea</taxon>
        <taxon>Trichoplacidae</taxon>
        <taxon>Trichoplax</taxon>
    </lineage>
</organism>
<keyword evidence="4" id="KW-0472">Membrane</keyword>
<dbReference type="RefSeq" id="XP_002112997.1">
    <property type="nucleotide sequence ID" value="XM_002112961.1"/>
</dbReference>
<dbReference type="SUPFAM" id="SSF74650">
    <property type="entry name" value="Galactose mutarotase-like"/>
    <property type="match status" value="2"/>
</dbReference>
<evidence type="ECO:0000256" key="6">
    <source>
        <dbReference type="ARBA" id="ARBA00023180"/>
    </source>
</evidence>
<dbReference type="PANTHER" id="PTHR22762">
    <property type="entry name" value="ALPHA-GLUCOSIDASE"/>
    <property type="match status" value="1"/>
</dbReference>
<dbReference type="CDD" id="cd06602">
    <property type="entry name" value="GH31_MGAM_SI_GAA"/>
    <property type="match status" value="2"/>
</dbReference>
<evidence type="ECO:0000256" key="9">
    <source>
        <dbReference type="SAM" id="MobiDB-lite"/>
    </source>
</evidence>
<reference evidence="11 12" key="1">
    <citation type="journal article" date="2008" name="Nature">
        <title>The Trichoplax genome and the nature of placozoans.</title>
        <authorList>
            <person name="Srivastava M."/>
            <person name="Begovic E."/>
            <person name="Chapman J."/>
            <person name="Putnam N.H."/>
            <person name="Hellsten U."/>
            <person name="Kawashima T."/>
            <person name="Kuo A."/>
            <person name="Mitros T."/>
            <person name="Salamov A."/>
            <person name="Carpenter M.L."/>
            <person name="Signorovitch A.Y."/>
            <person name="Moreno M.A."/>
            <person name="Kamm K."/>
            <person name="Grimwood J."/>
            <person name="Schmutz J."/>
            <person name="Shapiro H."/>
            <person name="Grigoriev I.V."/>
            <person name="Buss L.W."/>
            <person name="Schierwater B."/>
            <person name="Dellaporta S.L."/>
            <person name="Rokhsar D.S."/>
        </authorList>
    </citation>
    <scope>NUCLEOTIDE SEQUENCE [LARGE SCALE GENOMIC DNA]</scope>
    <source>
        <strain evidence="11 12">Grell-BS-1999</strain>
    </source>
</reference>
<dbReference type="Pfam" id="PF21365">
    <property type="entry name" value="Glyco_hydro_31_3rd"/>
    <property type="match status" value="2"/>
</dbReference>
<dbReference type="Gene3D" id="3.20.20.80">
    <property type="entry name" value="Glycosidases"/>
    <property type="match status" value="2"/>
</dbReference>
<dbReference type="PROSITE" id="PS00129">
    <property type="entry name" value="GLYCOSYL_HYDROL_F31_1"/>
    <property type="match status" value="2"/>
</dbReference>
<dbReference type="OrthoDB" id="1334205at2759"/>
<sequence>MVININCIPLNQEIGSTQAVTTSKPTTRPTNPPTTKAPQTTAATTAATNAATTGATTQATIPPTPPVNPCLAVTEKNRLDCFADYSFSNPSSCANRRCCWRPISTGGVPWCIYSDKFSFYNSTVRTMPFGIRAILMRDAFMPVHYGNAPNMIYADFQFQTNERLRMKIYDPNNKRFEVPIPMPTMSDTDNQASDPLYEVEVLTKPVFTIIVKRKSTGTKIIDTTLGPLVFEDQYLELSTRLPSTNLYGLGEHVHSTFMHKDFHWKRIPIFARDQAPVLNANLYGSHPMYLNVEDDAANSHTVLLMNSNAMEVILTGAPGLQWRTTGGILDFYITMGPMPHQAVQQYIKMIGLPYFPPYWSLGFQLCRWGYNSLDRVKQVVEEVRSFDIPHDVQYGDIDYMKHALDFTWDPVNYAGLPEFVNDLRSRGMRYIIILDPAISDNQTAGTYPPYDNGVKMDIFIKDGEGKTLIGKVWPRGNATFPDYTNPNTTIWWQELIVNFRKNITFDGLWIDMNEPANFVEGSMKGCPKNKYNNPPYKPLSIFGSTLNDKTICMDSMQHWGLHYDVHSLYGFSETEPTLKAARASTGERSIVISRSTFVSSGKYGGHWLGDNFSTWPDLAYSIIGCLEFNMFGIPYIGADICGFNGNTNENLCNRWMQLGAFYTYSRNHNGRGNSPQHPTAFGAKLANSARKALLVRYKLLPYLYTLFYHANTDGLTVMRSFLFEWPTDPVARNTDRQFLWGAALLITPVLTENAVKVTGYFPDSRWYDYYNGIEVGIRKGNVELSAPYDHINVHVRGGYILPMQEAANNTYFARMNQFSLLVAMDDKITAKGNLFWDDGDSIDTIPKDQYLYVDYTADKTSLKAVVSKNNYIAATTLGEIKVYGLSIPTVSNVQVDGTTTEFTFDSVFKVSILTLIDIKFSTTMPITPPPTSCPAVNDNDRIDCFPDYFQSSEQTCRSRGCCWAATNVPNAPYCFYPQNYRTYYVSKTEKKSYGQTLELTRDTATPVQYGSRISTLTADIQYQTNERLRIKIYDPNNARYEVPITMPNLSGNDAEAPNPLYQVQIQENPFAIKVIRKATGKAIFDTTLGPLHFENQYLEWSTKLLSKDFYGIGEHEHRSFKHQQWNWKRWGLFARDQPPTVHGNLYGTHPMYFNIEDDQANSHAVLFFNSNAMEAVLSQSPAITWRSIGGIVDFFIFMGPQPKQAISQYVMTTGAPYFPPYWALGFQLCRYGYGNVSRVRQVLSEMRAYDIPQDVQYGDIDYMQTQLDFTYDPVRYKDMPALVNEVHSYGQKYIIILDPAIDTTRPAGTYPAFDEGKKMGVFVNNSDGTMLLGKVWPPGNASFPDYTAPQTSDWWTQLCVDFHKTIPFDGLWIDMNEPANFGTGSIIGCPNNPYNAPPYKPHGIWGPNLNDKTICMDSIQNWGVHYNVHNLYGHSEMEPSLRAARASTNKRSLVISRSTYVSSGKFGGHWLGDNAANWNSMAYSIIGSLEFNLFGIPYIGADICGFFGDSTAKLCNRWMQLGAFYTYSRNHNTLNAKPHHPPAFGAANANSARKVLHTRYRLLPYLYNLHYEATTAGATIMRALMLEFPTDKTARGIDKQFLWGSGLLITPVLTLDAVTVDGYFPDARWYDYYTGAQVGVRRSYLTLNAPFDHIPLHVRGGSIFVQQEPANTTYFARQNSFSLLVAMDDTLQASGNLFWDDGETINTIANGQYLRVNYKATKSGLTATVVQNGYTAQTSLNYITVYGLSVASINQVQLNGTSTQFDFSNNYKVIVENIF</sequence>
<feature type="domain" description="P-type" evidence="10">
    <location>
        <begin position="931"/>
        <end position="978"/>
    </location>
</feature>
<evidence type="ECO:0000256" key="1">
    <source>
        <dbReference type="ARBA" id="ARBA00004370"/>
    </source>
</evidence>
<protein>
    <recommendedName>
        <fullName evidence="10">P-type domain-containing protein</fullName>
    </recommendedName>
</protein>
<dbReference type="InterPro" id="IPR048395">
    <property type="entry name" value="Glyco_hydro_31_C"/>
</dbReference>
<dbReference type="FunCoup" id="B3RWC2">
    <property type="interactions" value="42"/>
</dbReference>
<proteinExistence type="inferred from homology"/>
<dbReference type="InterPro" id="IPR000322">
    <property type="entry name" value="Glyco_hydro_31_TIM"/>
</dbReference>
<dbReference type="PROSITE" id="PS51448">
    <property type="entry name" value="P_TREFOIL_2"/>
    <property type="match status" value="2"/>
</dbReference>
<dbReference type="PhylomeDB" id="B3RWC2"/>
<dbReference type="SMART" id="SM00018">
    <property type="entry name" value="PD"/>
    <property type="match status" value="2"/>
</dbReference>
<keyword evidence="3" id="KW-0378">Hydrolase</keyword>
<evidence type="ECO:0000256" key="5">
    <source>
        <dbReference type="ARBA" id="ARBA00023157"/>
    </source>
</evidence>
<dbReference type="Pfam" id="PF00088">
    <property type="entry name" value="Trefoil"/>
    <property type="match status" value="2"/>
</dbReference>
<dbReference type="Gene3D" id="2.60.40.1760">
    <property type="entry name" value="glycosyl hydrolase (family 31)"/>
    <property type="match status" value="2"/>
</dbReference>
<evidence type="ECO:0000313" key="11">
    <source>
        <dbReference type="EMBL" id="EDV25107.1"/>
    </source>
</evidence>
<dbReference type="FunFam" id="3.20.20.80:FF:000016">
    <property type="entry name" value="Maltase-glucoamylase, intestinal"/>
    <property type="match status" value="2"/>
</dbReference>
<dbReference type="OMA" id="AQHVWIN"/>
<evidence type="ECO:0000313" key="12">
    <source>
        <dbReference type="Proteomes" id="UP000009022"/>
    </source>
</evidence>
<dbReference type="GO" id="GO:0016020">
    <property type="term" value="C:membrane"/>
    <property type="evidence" value="ECO:0007669"/>
    <property type="project" value="UniProtKB-SubCell"/>
</dbReference>
<dbReference type="STRING" id="10228.B3RWC2"/>
<dbReference type="CDD" id="cd14752">
    <property type="entry name" value="GH31_N"/>
    <property type="match status" value="2"/>
</dbReference>
<dbReference type="Pfam" id="PF01055">
    <property type="entry name" value="Glyco_hydro_31_2nd"/>
    <property type="match status" value="2"/>
</dbReference>